<organism evidence="6 7">
    <name type="scientific">Emticicia aquatica</name>
    <dbReference type="NCBI Taxonomy" id="1681835"/>
    <lineage>
        <taxon>Bacteria</taxon>
        <taxon>Pseudomonadati</taxon>
        <taxon>Bacteroidota</taxon>
        <taxon>Cytophagia</taxon>
        <taxon>Cytophagales</taxon>
        <taxon>Leadbetterellaceae</taxon>
        <taxon>Emticicia</taxon>
    </lineage>
</organism>
<protein>
    <recommendedName>
        <fullName evidence="5">Glycosyltransferase 2-like domain-containing protein</fullName>
    </recommendedName>
</protein>
<accession>A0ABN8EMI3</accession>
<feature type="transmembrane region" description="Helical" evidence="4">
    <location>
        <begin position="264"/>
        <end position="282"/>
    </location>
</feature>
<feature type="domain" description="Glycosyltransferase 2-like" evidence="5">
    <location>
        <begin position="7"/>
        <end position="172"/>
    </location>
</feature>
<keyword evidence="7" id="KW-1185">Reference proteome</keyword>
<sequence>MFYPSVSILIAARNEENNIFDLLRSLNQLTYPKDKLQILIGNDASSDKTAAIIQDFVVENPYIQLINIEEKVAELQGKSNVLAQLAHLAKGEYFFFTDADIEVPKRWIEEMLDATKDAGVVVGITLVKNKNWFEACQAIEWFFALYLMKRMTEFKIPSTGMGNNMMVLAEAYRATGGYEKIGFSIVEDYALYKAVIDCKYGFYQVFKPSVMTVTKPPENYFEQRKRWVSGGISTRSILIIPALIQGFLLPILLIISFYSWKIPLSIFMINLIANLFLGNQIFKVLEQKSLLKYIPAYTLYMYVFWFLQLIAYILPTKLVWKGRYY</sequence>
<evidence type="ECO:0000256" key="3">
    <source>
        <dbReference type="ARBA" id="ARBA00022679"/>
    </source>
</evidence>
<dbReference type="RefSeq" id="WP_238803823.1">
    <property type="nucleotide sequence ID" value="NZ_CAKLPY010000001.1"/>
</dbReference>
<keyword evidence="4" id="KW-0812">Transmembrane</keyword>
<keyword evidence="3" id="KW-0808">Transferase</keyword>
<proteinExistence type="inferred from homology"/>
<keyword evidence="4" id="KW-0472">Membrane</keyword>
<dbReference type="Proteomes" id="UP000837932">
    <property type="component" value="Unassembled WGS sequence"/>
</dbReference>
<evidence type="ECO:0000313" key="6">
    <source>
        <dbReference type="EMBL" id="CAH0994062.1"/>
    </source>
</evidence>
<comment type="similarity">
    <text evidence="1">Belongs to the glycosyltransferase 2 family.</text>
</comment>
<dbReference type="PANTHER" id="PTHR43630:SF1">
    <property type="entry name" value="POLY-BETA-1,6-N-ACETYL-D-GLUCOSAMINE SYNTHASE"/>
    <property type="match status" value="1"/>
</dbReference>
<dbReference type="PANTHER" id="PTHR43630">
    <property type="entry name" value="POLY-BETA-1,6-N-ACETYL-D-GLUCOSAMINE SYNTHASE"/>
    <property type="match status" value="1"/>
</dbReference>
<dbReference type="InterPro" id="IPR029044">
    <property type="entry name" value="Nucleotide-diphossugar_trans"/>
</dbReference>
<keyword evidence="2" id="KW-0328">Glycosyltransferase</keyword>
<dbReference type="Pfam" id="PF00535">
    <property type="entry name" value="Glycos_transf_2"/>
    <property type="match status" value="1"/>
</dbReference>
<dbReference type="Gene3D" id="3.90.550.10">
    <property type="entry name" value="Spore Coat Polysaccharide Biosynthesis Protein SpsA, Chain A"/>
    <property type="match status" value="1"/>
</dbReference>
<evidence type="ECO:0000256" key="1">
    <source>
        <dbReference type="ARBA" id="ARBA00006739"/>
    </source>
</evidence>
<reference evidence="6" key="1">
    <citation type="submission" date="2021-12" db="EMBL/GenBank/DDBJ databases">
        <authorList>
            <person name="Rodrigo-Torres L."/>
            <person name="Arahal R. D."/>
            <person name="Lucena T."/>
        </authorList>
    </citation>
    <scope>NUCLEOTIDE SEQUENCE</scope>
    <source>
        <strain evidence="6">CECT 8858</strain>
    </source>
</reference>
<keyword evidence="4" id="KW-1133">Transmembrane helix</keyword>
<dbReference type="EMBL" id="CAKLPY010000001">
    <property type="protein sequence ID" value="CAH0994062.1"/>
    <property type="molecule type" value="Genomic_DNA"/>
</dbReference>
<name>A0ABN8EMI3_9BACT</name>
<dbReference type="SUPFAM" id="SSF53448">
    <property type="entry name" value="Nucleotide-diphospho-sugar transferases"/>
    <property type="match status" value="1"/>
</dbReference>
<evidence type="ECO:0000256" key="4">
    <source>
        <dbReference type="SAM" id="Phobius"/>
    </source>
</evidence>
<gene>
    <name evidence="6" type="ORF">EMA8858_00169</name>
</gene>
<evidence type="ECO:0000259" key="5">
    <source>
        <dbReference type="Pfam" id="PF00535"/>
    </source>
</evidence>
<comment type="caution">
    <text evidence="6">The sequence shown here is derived from an EMBL/GenBank/DDBJ whole genome shotgun (WGS) entry which is preliminary data.</text>
</comment>
<feature type="transmembrane region" description="Helical" evidence="4">
    <location>
        <begin position="236"/>
        <end position="258"/>
    </location>
</feature>
<evidence type="ECO:0000313" key="7">
    <source>
        <dbReference type="Proteomes" id="UP000837932"/>
    </source>
</evidence>
<evidence type="ECO:0000256" key="2">
    <source>
        <dbReference type="ARBA" id="ARBA00022676"/>
    </source>
</evidence>
<feature type="transmembrane region" description="Helical" evidence="4">
    <location>
        <begin position="294"/>
        <end position="314"/>
    </location>
</feature>
<dbReference type="InterPro" id="IPR001173">
    <property type="entry name" value="Glyco_trans_2-like"/>
</dbReference>